<sequence length="482" mass="54080">MSWLLNSMTNETGENFMYYKTAKEIWEAAHDTYSNKDNTSAVFEIKGILGDLRQGESSVTDYFNQLMRCWQQLDILENVSWNCVADGKQYKQIQEKERIYKFLLGLNQELDEVHGRILSTKPMSSVREAFAEIRREETRRKVMLGMTTGQPNIEGSALAVKGQFLNSFCGGHQHQHGSNTTQRRGNCPWCEHCKKLGHTKEVCWKIHGKPANWQPSSNRSFQASHGNVAATENQKSEEADPFNQEQIEALRKMLQSTIQSALKSSEGNTATVAQKGNFYTALSAKKNPAEWIVDSGASDHMTGDITTFADFKTATNGTSVKIADGTYSEVTGIGSVIISKEITLKSVLFVPNLDYNLLSISKLTKDLNCVSKFSSTLCEFQALSSGRTIGNAKMSAGLYLLRTEAPVCLSQKNSCSASSQNRESALLWHYRLGHPSFIYLKKLFPNLINKSPSFFQCEVCQLSKHPRIPFLFNHTKNLILFI</sequence>
<keyword evidence="1" id="KW-0548">Nucleotidyltransferase</keyword>
<evidence type="ECO:0000313" key="2">
    <source>
        <dbReference type="Proteomes" id="UP000827976"/>
    </source>
</evidence>
<keyword evidence="1" id="KW-0695">RNA-directed DNA polymerase</keyword>
<protein>
    <submittedName>
        <fullName evidence="1">RNA-directed DNA polymerase protein</fullName>
        <ecNumber evidence="1">2.7.7.49</ecNumber>
    </submittedName>
</protein>
<accession>A0ACB7UBL8</accession>
<name>A0ACB7UBL8_DIOAL</name>
<organism evidence="1 2">
    <name type="scientific">Dioscorea alata</name>
    <name type="common">Purple yam</name>
    <dbReference type="NCBI Taxonomy" id="55571"/>
    <lineage>
        <taxon>Eukaryota</taxon>
        <taxon>Viridiplantae</taxon>
        <taxon>Streptophyta</taxon>
        <taxon>Embryophyta</taxon>
        <taxon>Tracheophyta</taxon>
        <taxon>Spermatophyta</taxon>
        <taxon>Magnoliopsida</taxon>
        <taxon>Liliopsida</taxon>
        <taxon>Dioscoreales</taxon>
        <taxon>Dioscoreaceae</taxon>
        <taxon>Dioscorea</taxon>
    </lineage>
</organism>
<dbReference type="EMBL" id="CM037027">
    <property type="protein sequence ID" value="KAH7657630.1"/>
    <property type="molecule type" value="Genomic_DNA"/>
</dbReference>
<dbReference type="EC" id="2.7.7.49" evidence="1"/>
<proteinExistence type="predicted"/>
<comment type="caution">
    <text evidence="1">The sequence shown here is derived from an EMBL/GenBank/DDBJ whole genome shotgun (WGS) entry which is preliminary data.</text>
</comment>
<keyword evidence="2" id="KW-1185">Reference proteome</keyword>
<reference evidence="2" key="1">
    <citation type="journal article" date="2022" name="Nat. Commun.">
        <title>Chromosome evolution and the genetic basis of agronomically important traits in greater yam.</title>
        <authorList>
            <person name="Bredeson J.V."/>
            <person name="Lyons J.B."/>
            <person name="Oniyinde I.O."/>
            <person name="Okereke N.R."/>
            <person name="Kolade O."/>
            <person name="Nnabue I."/>
            <person name="Nwadili C.O."/>
            <person name="Hribova E."/>
            <person name="Parker M."/>
            <person name="Nwogha J."/>
            <person name="Shu S."/>
            <person name="Carlson J."/>
            <person name="Kariba R."/>
            <person name="Muthemba S."/>
            <person name="Knop K."/>
            <person name="Barton G.J."/>
            <person name="Sherwood A.V."/>
            <person name="Lopez-Montes A."/>
            <person name="Asiedu R."/>
            <person name="Jamnadass R."/>
            <person name="Muchugi A."/>
            <person name="Goodstein D."/>
            <person name="Egesi C.N."/>
            <person name="Featherston J."/>
            <person name="Asfaw A."/>
            <person name="Simpson G.G."/>
            <person name="Dolezel J."/>
            <person name="Hendre P.S."/>
            <person name="Van Deynze A."/>
            <person name="Kumar P.L."/>
            <person name="Obidiegwu J.E."/>
            <person name="Bhattacharjee R."/>
            <person name="Rokhsar D.S."/>
        </authorList>
    </citation>
    <scope>NUCLEOTIDE SEQUENCE [LARGE SCALE GENOMIC DNA]</scope>
    <source>
        <strain evidence="2">cv. TDa95/00328</strain>
    </source>
</reference>
<dbReference type="Proteomes" id="UP000827976">
    <property type="component" value="Chromosome 17"/>
</dbReference>
<evidence type="ECO:0000313" key="1">
    <source>
        <dbReference type="EMBL" id="KAH7657630.1"/>
    </source>
</evidence>
<keyword evidence="1" id="KW-0808">Transferase</keyword>
<gene>
    <name evidence="1" type="ORF">IHE45_17G034200</name>
</gene>